<protein>
    <recommendedName>
        <fullName evidence="3">Protein CrdC</fullName>
    </recommendedName>
</protein>
<evidence type="ECO:0000313" key="1">
    <source>
        <dbReference type="EMBL" id="AKQ64814.1"/>
    </source>
</evidence>
<evidence type="ECO:0000313" key="2">
    <source>
        <dbReference type="Proteomes" id="UP000009026"/>
    </source>
</evidence>
<proteinExistence type="predicted"/>
<keyword evidence="2" id="KW-1185">Reference proteome</keyword>
<reference evidence="1 2" key="1">
    <citation type="journal article" date="2016" name="PLoS ONE">
        <title>Complete Genome Sequence and Comparative Genomics of a Novel Myxobacterium Myxococcus hansupus.</title>
        <authorList>
            <person name="Sharma G."/>
            <person name="Narwani T."/>
            <person name="Subramanian S."/>
        </authorList>
    </citation>
    <scope>NUCLEOTIDE SEQUENCE [LARGE SCALE GENOMIC DNA]</scope>
    <source>
        <strain evidence="2">mixupus</strain>
    </source>
</reference>
<name>A0A0H4WPV3_9BACT</name>
<accession>A0A0H4WPV3</accession>
<dbReference type="PATRIC" id="fig|1297742.4.peg.1749"/>
<dbReference type="KEGG" id="mym:A176_001726"/>
<organism evidence="1 2">
    <name type="scientific">Pseudomyxococcus hansupus</name>
    <dbReference type="NCBI Taxonomy" id="1297742"/>
    <lineage>
        <taxon>Bacteria</taxon>
        <taxon>Pseudomonadati</taxon>
        <taxon>Myxococcota</taxon>
        <taxon>Myxococcia</taxon>
        <taxon>Myxococcales</taxon>
        <taxon>Cystobacterineae</taxon>
        <taxon>Myxococcaceae</taxon>
        <taxon>Pseudomyxococcus</taxon>
    </lineage>
</organism>
<dbReference type="STRING" id="1297742.A176_001726"/>
<sequence length="113" mass="11762">MLLCHAGPHRLAFHAHEVASITSPVGREVASARRAFQASDGAARALVAASGGAVGVDTLEIDAEPHPVLPAPLVAVRASGGSLQGFVLARGELWPLMGLSDFERFLRGQWEGA</sequence>
<evidence type="ECO:0008006" key="3">
    <source>
        <dbReference type="Google" id="ProtNLM"/>
    </source>
</evidence>
<dbReference type="AlphaFoldDB" id="A0A0H4WPV3"/>
<dbReference type="EMBL" id="CP012109">
    <property type="protein sequence ID" value="AKQ64814.1"/>
    <property type="molecule type" value="Genomic_DNA"/>
</dbReference>
<gene>
    <name evidence="1" type="ORF">A176_001726</name>
</gene>
<dbReference type="Proteomes" id="UP000009026">
    <property type="component" value="Chromosome"/>
</dbReference>